<dbReference type="AlphaFoldDB" id="A0AAV2J0I2"/>
<evidence type="ECO:0000313" key="2">
    <source>
        <dbReference type="Proteomes" id="UP001497482"/>
    </source>
</evidence>
<proteinExistence type="predicted"/>
<sequence length="120" mass="13403">MEKMRFITERCLMECGSTAESLINVVTSVSMVPLDACYFLWCPAVANSCDCCTLPPTGRSTALRPYGSTPRWNIRASVPPVARFSIRTRPSPSSTGISQRLWPHAVGIHYQCIRSYTWEA</sequence>
<keyword evidence="2" id="KW-1185">Reference proteome</keyword>
<accession>A0AAV2J0I2</accession>
<name>A0AAV2J0I2_KNICA</name>
<dbReference type="Proteomes" id="UP001497482">
    <property type="component" value="Chromosome 10"/>
</dbReference>
<protein>
    <submittedName>
        <fullName evidence="1">Uncharacterized protein</fullName>
    </submittedName>
</protein>
<dbReference type="EMBL" id="OZ035832">
    <property type="protein sequence ID" value="CAL1571003.1"/>
    <property type="molecule type" value="Genomic_DNA"/>
</dbReference>
<reference evidence="1 2" key="1">
    <citation type="submission" date="2024-04" db="EMBL/GenBank/DDBJ databases">
        <authorList>
            <person name="Waldvogel A.-M."/>
            <person name="Schoenle A."/>
        </authorList>
    </citation>
    <scope>NUCLEOTIDE SEQUENCE [LARGE SCALE GENOMIC DNA]</scope>
</reference>
<organism evidence="1 2">
    <name type="scientific">Knipowitschia caucasica</name>
    <name type="common">Caucasian dwarf goby</name>
    <name type="synonym">Pomatoschistus caucasicus</name>
    <dbReference type="NCBI Taxonomy" id="637954"/>
    <lineage>
        <taxon>Eukaryota</taxon>
        <taxon>Metazoa</taxon>
        <taxon>Chordata</taxon>
        <taxon>Craniata</taxon>
        <taxon>Vertebrata</taxon>
        <taxon>Euteleostomi</taxon>
        <taxon>Actinopterygii</taxon>
        <taxon>Neopterygii</taxon>
        <taxon>Teleostei</taxon>
        <taxon>Neoteleostei</taxon>
        <taxon>Acanthomorphata</taxon>
        <taxon>Gobiaria</taxon>
        <taxon>Gobiiformes</taxon>
        <taxon>Gobioidei</taxon>
        <taxon>Gobiidae</taxon>
        <taxon>Gobiinae</taxon>
        <taxon>Knipowitschia</taxon>
    </lineage>
</organism>
<evidence type="ECO:0000313" key="1">
    <source>
        <dbReference type="EMBL" id="CAL1571003.1"/>
    </source>
</evidence>
<gene>
    <name evidence="1" type="ORF">KC01_LOCUS3190</name>
</gene>